<keyword evidence="6" id="KW-1185">Reference proteome</keyword>
<keyword evidence="2 5" id="KW-0489">Methyltransferase</keyword>
<dbReference type="GO" id="GO:0006396">
    <property type="term" value="P:RNA processing"/>
    <property type="evidence" value="ECO:0007669"/>
    <property type="project" value="InterPro"/>
</dbReference>
<evidence type="ECO:0000256" key="2">
    <source>
        <dbReference type="ARBA" id="ARBA00022603"/>
    </source>
</evidence>
<dbReference type="RefSeq" id="WP_035377751.1">
    <property type="nucleotide sequence ID" value="NZ_AZQP01000004.1"/>
</dbReference>
<dbReference type="SUPFAM" id="SSF75217">
    <property type="entry name" value="alpha/beta knot"/>
    <property type="match status" value="1"/>
</dbReference>
<dbReference type="SUPFAM" id="SSF55315">
    <property type="entry name" value="L30e-like"/>
    <property type="match status" value="1"/>
</dbReference>
<evidence type="ECO:0000256" key="3">
    <source>
        <dbReference type="ARBA" id="ARBA00022679"/>
    </source>
</evidence>
<dbReference type="InterPro" id="IPR029028">
    <property type="entry name" value="Alpha/beta_knot_MTases"/>
</dbReference>
<dbReference type="Pfam" id="PF00588">
    <property type="entry name" value="SpoU_methylase"/>
    <property type="match status" value="1"/>
</dbReference>
<evidence type="ECO:0000256" key="1">
    <source>
        <dbReference type="ARBA" id="ARBA00007228"/>
    </source>
</evidence>
<dbReference type="PANTHER" id="PTHR43191:SF2">
    <property type="entry name" value="RRNA METHYLTRANSFERASE 3, MITOCHONDRIAL"/>
    <property type="match status" value="1"/>
</dbReference>
<protein>
    <submittedName>
        <fullName evidence="5">RNA methyltransferase</fullName>
    </submittedName>
</protein>
<feature type="domain" description="RNA 2-O ribose methyltransferase substrate binding" evidence="4">
    <location>
        <begin position="28"/>
        <end position="99"/>
    </location>
</feature>
<dbReference type="InterPro" id="IPR053888">
    <property type="entry name" value="MRM3-like_sub_bind"/>
</dbReference>
<comment type="caution">
    <text evidence="5">The sequence shown here is derived from an EMBL/GenBank/DDBJ whole genome shotgun (WGS) entry which is preliminary data.</text>
</comment>
<proteinExistence type="inferred from homology"/>
<dbReference type="Gene3D" id="3.40.1280.10">
    <property type="match status" value="1"/>
</dbReference>
<dbReference type="AlphaFoldDB" id="A0A017RZT1"/>
<dbReference type="CDD" id="cd18095">
    <property type="entry name" value="SpoU-like_rRNA-MTase"/>
    <property type="match status" value="1"/>
</dbReference>
<dbReference type="InterPro" id="IPR029026">
    <property type="entry name" value="tRNA_m1G_MTases_N"/>
</dbReference>
<dbReference type="GO" id="GO:0008173">
    <property type="term" value="F:RNA methyltransferase activity"/>
    <property type="evidence" value="ECO:0007669"/>
    <property type="project" value="InterPro"/>
</dbReference>
<dbReference type="InterPro" id="IPR001537">
    <property type="entry name" value="SpoU_MeTrfase"/>
</dbReference>
<dbReference type="OrthoDB" id="9785673at2"/>
<dbReference type="GO" id="GO:0003723">
    <property type="term" value="F:RNA binding"/>
    <property type="evidence" value="ECO:0007669"/>
    <property type="project" value="InterPro"/>
</dbReference>
<dbReference type="InterPro" id="IPR029064">
    <property type="entry name" value="Ribosomal_eL30-like_sf"/>
</dbReference>
<dbReference type="Pfam" id="PF22435">
    <property type="entry name" value="MRM3-like_sub_bind"/>
    <property type="match status" value="1"/>
</dbReference>
<sequence>MLSRENKLVKKALKLKQRKYRQEENMFLIEGLRFVEEGIKEGFVEYVLYSSKILSMKGAEYLLRDDIIKYEVDHEIIKELSETENPQGVVAVVKKIDHSIDDIKNDFIVIVNGVQDPGNLGTIIRTSDAAGAGAVIIIKGTVDVYNSKVLRSTMGSIFHIPVLYFEDFKSLADTLKDKGYKIYATSLNAENYIYREDFKEKTAVVIGNEANGIPFDDLQHATHLTKIPMPGSAESLNAAQAAAIIIYEVVRQRLK</sequence>
<name>A0A017RZT1_9CLOT</name>
<comment type="similarity">
    <text evidence="1">Belongs to the class IV-like SAM-binding methyltransferase superfamily. RNA methyltransferase TrmH family.</text>
</comment>
<accession>A0A017RZT1</accession>
<dbReference type="InterPro" id="IPR013123">
    <property type="entry name" value="SpoU_subst-bd"/>
</dbReference>
<evidence type="ECO:0000313" key="5">
    <source>
        <dbReference type="EMBL" id="EYE89440.1"/>
    </source>
</evidence>
<dbReference type="Gene3D" id="3.30.1330.30">
    <property type="match status" value="1"/>
</dbReference>
<gene>
    <name evidence="5" type="ORF">Q428_02240</name>
</gene>
<reference evidence="5 6" key="1">
    <citation type="journal article" date="2014" name="Genome Announc.">
        <title>Draft Genome Sequence of Fervidicella metallireducens Strain AeBT, an Iron-Reducing Thermoanaerobe from the Great Artesian Basin.</title>
        <authorList>
            <person name="Patel B.K."/>
        </authorList>
    </citation>
    <scope>NUCLEOTIDE SEQUENCE [LARGE SCALE GENOMIC DNA]</scope>
    <source>
        <strain evidence="5 6">AeB</strain>
    </source>
</reference>
<dbReference type="GO" id="GO:0032259">
    <property type="term" value="P:methylation"/>
    <property type="evidence" value="ECO:0007669"/>
    <property type="project" value="UniProtKB-KW"/>
</dbReference>
<organism evidence="5 6">
    <name type="scientific">Fervidicella metallireducens AeB</name>
    <dbReference type="NCBI Taxonomy" id="1403537"/>
    <lineage>
        <taxon>Bacteria</taxon>
        <taxon>Bacillati</taxon>
        <taxon>Bacillota</taxon>
        <taxon>Clostridia</taxon>
        <taxon>Eubacteriales</taxon>
        <taxon>Clostridiaceae</taxon>
        <taxon>Fervidicella</taxon>
    </lineage>
</organism>
<dbReference type="EMBL" id="AZQP01000004">
    <property type="protein sequence ID" value="EYE89440.1"/>
    <property type="molecule type" value="Genomic_DNA"/>
</dbReference>
<dbReference type="InterPro" id="IPR051259">
    <property type="entry name" value="rRNA_Methyltransferase"/>
</dbReference>
<dbReference type="STRING" id="1403537.Q428_02240"/>
<dbReference type="PANTHER" id="PTHR43191">
    <property type="entry name" value="RRNA METHYLTRANSFERASE 3"/>
    <property type="match status" value="1"/>
</dbReference>
<dbReference type="GO" id="GO:0005737">
    <property type="term" value="C:cytoplasm"/>
    <property type="evidence" value="ECO:0007669"/>
    <property type="project" value="UniProtKB-ARBA"/>
</dbReference>
<evidence type="ECO:0000313" key="6">
    <source>
        <dbReference type="Proteomes" id="UP000019681"/>
    </source>
</evidence>
<dbReference type="SMART" id="SM00967">
    <property type="entry name" value="SpoU_sub_bind"/>
    <property type="match status" value="1"/>
</dbReference>
<evidence type="ECO:0000259" key="4">
    <source>
        <dbReference type="SMART" id="SM00967"/>
    </source>
</evidence>
<keyword evidence="3 5" id="KW-0808">Transferase</keyword>
<dbReference type="Proteomes" id="UP000019681">
    <property type="component" value="Unassembled WGS sequence"/>
</dbReference>